<evidence type="ECO:0000256" key="1">
    <source>
        <dbReference type="ARBA" id="ARBA00006987"/>
    </source>
</evidence>
<evidence type="ECO:0000313" key="4">
    <source>
        <dbReference type="Proteomes" id="UP001224845"/>
    </source>
</evidence>
<dbReference type="AlphaFoldDB" id="A0AAW8EBR1"/>
<evidence type="ECO:0000313" key="3">
    <source>
        <dbReference type="EMBL" id="MDP9969561.1"/>
    </source>
</evidence>
<feature type="signal peptide" evidence="2">
    <location>
        <begin position="1"/>
        <end position="26"/>
    </location>
</feature>
<dbReference type="SUPFAM" id="SSF53850">
    <property type="entry name" value="Periplasmic binding protein-like II"/>
    <property type="match status" value="1"/>
</dbReference>
<dbReference type="InterPro" id="IPR042100">
    <property type="entry name" value="Bug_dom1"/>
</dbReference>
<dbReference type="InterPro" id="IPR005064">
    <property type="entry name" value="BUG"/>
</dbReference>
<feature type="chain" id="PRO_5043488278" evidence="2">
    <location>
        <begin position="27"/>
        <end position="328"/>
    </location>
</feature>
<proteinExistence type="inferred from homology"/>
<reference evidence="3" key="1">
    <citation type="submission" date="2023-07" db="EMBL/GenBank/DDBJ databases">
        <title>Sorghum-associated microbial communities from plants grown in Nebraska, USA.</title>
        <authorList>
            <person name="Schachtman D."/>
        </authorList>
    </citation>
    <scope>NUCLEOTIDE SEQUENCE</scope>
    <source>
        <strain evidence="3">DS3315</strain>
    </source>
</reference>
<accession>A0AAW8EBR1</accession>
<keyword evidence="3" id="KW-0675">Receptor</keyword>
<name>A0AAW8EBR1_VARPD</name>
<keyword evidence="2" id="KW-0732">Signal</keyword>
<dbReference type="PROSITE" id="PS51257">
    <property type="entry name" value="PROKAR_LIPOPROTEIN"/>
    <property type="match status" value="1"/>
</dbReference>
<sequence length="328" mass="33694">MPSTRRQAIAAALAFGVACATGPARAESSYPSKPITLVVAYPAGGDTDALARLFAEKLSARVGQPVMVDNRPGASGIIGSAYVSKAQPDGYTLLLAPSTFSIAQLVLKTGGTSGYDVLNGFTPIVQTGSLPLFLVASGASGMASVKDLVAAAKAGKPLTYASPGSGSPMHILGEMFNRAAGVNLAHVPYKGVAPAVNDVLGGHVPATFITLGPVAPYLANGKMLPLAVASHERSALAPKVPTLQELGYKDVEVTAWNGLWGPRNLPPEIVKTLNAHFNEILKMPEIVSRMAVLGTTPVGGSADVLGKTNAADFARFGKVIKELGIQAD</sequence>
<dbReference type="Pfam" id="PF03401">
    <property type="entry name" value="TctC"/>
    <property type="match status" value="1"/>
</dbReference>
<dbReference type="EMBL" id="JAUSRV010000002">
    <property type="protein sequence ID" value="MDP9969561.1"/>
    <property type="molecule type" value="Genomic_DNA"/>
</dbReference>
<dbReference type="Gene3D" id="3.40.190.10">
    <property type="entry name" value="Periplasmic binding protein-like II"/>
    <property type="match status" value="1"/>
</dbReference>
<dbReference type="PANTHER" id="PTHR42928:SF5">
    <property type="entry name" value="BLR1237 PROTEIN"/>
    <property type="match status" value="1"/>
</dbReference>
<dbReference type="PIRSF" id="PIRSF017082">
    <property type="entry name" value="YflP"/>
    <property type="match status" value="1"/>
</dbReference>
<dbReference type="Proteomes" id="UP001224845">
    <property type="component" value="Unassembled WGS sequence"/>
</dbReference>
<organism evidence="3 4">
    <name type="scientific">Variovorax paradoxus</name>
    <dbReference type="NCBI Taxonomy" id="34073"/>
    <lineage>
        <taxon>Bacteria</taxon>
        <taxon>Pseudomonadati</taxon>
        <taxon>Pseudomonadota</taxon>
        <taxon>Betaproteobacteria</taxon>
        <taxon>Burkholderiales</taxon>
        <taxon>Comamonadaceae</taxon>
        <taxon>Variovorax</taxon>
    </lineage>
</organism>
<protein>
    <submittedName>
        <fullName evidence="3">Tripartite-type tricarboxylate transporter receptor subunit TctC</fullName>
    </submittedName>
</protein>
<dbReference type="Gene3D" id="3.40.190.150">
    <property type="entry name" value="Bordetella uptake gene, domain 1"/>
    <property type="match status" value="1"/>
</dbReference>
<dbReference type="RefSeq" id="WP_307592386.1">
    <property type="nucleotide sequence ID" value="NZ_CAXUQE020000001.1"/>
</dbReference>
<dbReference type="InterPro" id="IPR006311">
    <property type="entry name" value="TAT_signal"/>
</dbReference>
<comment type="similarity">
    <text evidence="1">Belongs to the UPF0065 (bug) family.</text>
</comment>
<evidence type="ECO:0000256" key="2">
    <source>
        <dbReference type="SAM" id="SignalP"/>
    </source>
</evidence>
<gene>
    <name evidence="3" type="ORF">J2W39_000789</name>
</gene>
<dbReference type="PANTHER" id="PTHR42928">
    <property type="entry name" value="TRICARBOXYLATE-BINDING PROTEIN"/>
    <property type="match status" value="1"/>
</dbReference>
<dbReference type="PROSITE" id="PS51318">
    <property type="entry name" value="TAT"/>
    <property type="match status" value="1"/>
</dbReference>
<comment type="caution">
    <text evidence="3">The sequence shown here is derived from an EMBL/GenBank/DDBJ whole genome shotgun (WGS) entry which is preliminary data.</text>
</comment>
<dbReference type="CDD" id="cd07012">
    <property type="entry name" value="PBP2_Bug_TTT"/>
    <property type="match status" value="1"/>
</dbReference>